<dbReference type="PANTHER" id="PTHR36221">
    <property type="entry name" value="DUF742 DOMAIN-CONTAINING PROTEIN"/>
    <property type="match status" value="1"/>
</dbReference>
<gene>
    <name evidence="2" type="ORF">HNR73_004634</name>
</gene>
<dbReference type="EMBL" id="JACHGT010000010">
    <property type="protein sequence ID" value="MBB6036761.1"/>
    <property type="molecule type" value="Genomic_DNA"/>
</dbReference>
<protein>
    <recommendedName>
        <fullName evidence="4">DUF742 domain-containing protein</fullName>
    </recommendedName>
</protein>
<evidence type="ECO:0000313" key="2">
    <source>
        <dbReference type="EMBL" id="MBB6036761.1"/>
    </source>
</evidence>
<dbReference type="InterPro" id="IPR007995">
    <property type="entry name" value="DUF742"/>
</dbReference>
<evidence type="ECO:0000256" key="1">
    <source>
        <dbReference type="SAM" id="MobiDB-lite"/>
    </source>
</evidence>
<dbReference type="Pfam" id="PF05331">
    <property type="entry name" value="DUF742"/>
    <property type="match status" value="1"/>
</dbReference>
<dbReference type="Proteomes" id="UP000548476">
    <property type="component" value="Unassembled WGS sequence"/>
</dbReference>
<dbReference type="PANTHER" id="PTHR36221:SF1">
    <property type="entry name" value="DUF742 DOMAIN-CONTAINING PROTEIN"/>
    <property type="match status" value="1"/>
</dbReference>
<organism evidence="2 3">
    <name type="scientific">Phytomonospora endophytica</name>
    <dbReference type="NCBI Taxonomy" id="714109"/>
    <lineage>
        <taxon>Bacteria</taxon>
        <taxon>Bacillati</taxon>
        <taxon>Actinomycetota</taxon>
        <taxon>Actinomycetes</taxon>
        <taxon>Micromonosporales</taxon>
        <taxon>Micromonosporaceae</taxon>
        <taxon>Phytomonospora</taxon>
    </lineage>
</organism>
<keyword evidence="3" id="KW-1185">Reference proteome</keyword>
<dbReference type="AlphaFoldDB" id="A0A841FHF3"/>
<proteinExistence type="predicted"/>
<evidence type="ECO:0008006" key="4">
    <source>
        <dbReference type="Google" id="ProtNLM"/>
    </source>
</evidence>
<name>A0A841FHF3_9ACTN</name>
<comment type="caution">
    <text evidence="2">The sequence shown here is derived from an EMBL/GenBank/DDBJ whole genome shotgun (WGS) entry which is preliminary data.</text>
</comment>
<accession>A0A841FHF3</accession>
<reference evidence="2 3" key="1">
    <citation type="submission" date="2020-08" db="EMBL/GenBank/DDBJ databases">
        <title>Genomic Encyclopedia of Type Strains, Phase IV (KMG-IV): sequencing the most valuable type-strain genomes for metagenomic binning, comparative biology and taxonomic classification.</title>
        <authorList>
            <person name="Goeker M."/>
        </authorList>
    </citation>
    <scope>NUCLEOTIDE SEQUENCE [LARGE SCALE GENOMIC DNA]</scope>
    <source>
        <strain evidence="2 3">YIM 65646</strain>
    </source>
</reference>
<evidence type="ECO:0000313" key="3">
    <source>
        <dbReference type="Proteomes" id="UP000548476"/>
    </source>
</evidence>
<sequence length="118" mass="12759">MTPVRRSRIGLVRSHTPTDGQARPVRSSLDESTLLYPDANVDRGGLPVMANRVMDLLAPGVLSLAEISAHVRLPVPIVKVIAADLVAGGHVLARTPAPPEQRNDCELLERILHALHEL</sequence>
<feature type="region of interest" description="Disordered" evidence="1">
    <location>
        <begin position="1"/>
        <end position="27"/>
    </location>
</feature>
<dbReference type="RefSeq" id="WP_184789603.1">
    <property type="nucleotide sequence ID" value="NZ_BONT01000058.1"/>
</dbReference>